<keyword evidence="6 7" id="KW-0862">Zinc</keyword>
<keyword evidence="3 7" id="KW-0479">Metal-binding</keyword>
<dbReference type="Gene3D" id="3.40.390.30">
    <property type="entry name" value="Metalloproteases ('zincins'), catalytic domain"/>
    <property type="match status" value="1"/>
</dbReference>
<dbReference type="HAMAP" id="MF_00009">
    <property type="entry name" value="Endoribonucl_YbeY"/>
    <property type="match status" value="1"/>
</dbReference>
<keyword evidence="7" id="KW-0963">Cytoplasm</keyword>
<keyword evidence="7" id="KW-0690">Ribosome biogenesis</keyword>
<keyword evidence="5 7" id="KW-0378">Hydrolase</keyword>
<comment type="function">
    <text evidence="7">Single strand-specific metallo-endoribonuclease involved in late-stage 70S ribosome quality control and in maturation of the 3' terminus of the 16S rRNA.</text>
</comment>
<keyword evidence="2 7" id="KW-0540">Nuclease</keyword>
<dbReference type="STRING" id="1642647.PSM36_0054"/>
<feature type="binding site" evidence="7">
    <location>
        <position position="107"/>
    </location>
    <ligand>
        <name>Zn(2+)</name>
        <dbReference type="ChEBI" id="CHEBI:29105"/>
        <note>catalytic</note>
    </ligand>
</feature>
<evidence type="ECO:0000256" key="6">
    <source>
        <dbReference type="ARBA" id="ARBA00022833"/>
    </source>
</evidence>
<dbReference type="GO" id="GO:0004521">
    <property type="term" value="F:RNA endonuclease activity"/>
    <property type="evidence" value="ECO:0007669"/>
    <property type="project" value="UniProtKB-UniRule"/>
</dbReference>
<dbReference type="KEGG" id="psac:PSM36_0054"/>
<keyword evidence="4 7" id="KW-0255">Endonuclease</keyword>
<name>A0A1R3SV80_9BACT</name>
<organism evidence="8 9">
    <name type="scientific">Proteiniphilum saccharofermentans</name>
    <dbReference type="NCBI Taxonomy" id="1642647"/>
    <lineage>
        <taxon>Bacteria</taxon>
        <taxon>Pseudomonadati</taxon>
        <taxon>Bacteroidota</taxon>
        <taxon>Bacteroidia</taxon>
        <taxon>Bacteroidales</taxon>
        <taxon>Dysgonomonadaceae</taxon>
        <taxon>Proteiniphilum</taxon>
    </lineage>
</organism>
<protein>
    <recommendedName>
        <fullName evidence="7">Endoribonuclease YbeY</fullName>
        <ecNumber evidence="7">3.1.-.-</ecNumber>
    </recommendedName>
</protein>
<gene>
    <name evidence="7 8" type="primary">ybeY</name>
    <name evidence="8" type="ORF">PSM36_0054</name>
</gene>
<dbReference type="GO" id="GO:0005737">
    <property type="term" value="C:cytoplasm"/>
    <property type="evidence" value="ECO:0007669"/>
    <property type="project" value="UniProtKB-SubCell"/>
</dbReference>
<evidence type="ECO:0000256" key="1">
    <source>
        <dbReference type="ARBA" id="ARBA00010875"/>
    </source>
</evidence>
<dbReference type="Pfam" id="PF02130">
    <property type="entry name" value="YbeY"/>
    <property type="match status" value="1"/>
</dbReference>
<evidence type="ECO:0000256" key="4">
    <source>
        <dbReference type="ARBA" id="ARBA00022759"/>
    </source>
</evidence>
<dbReference type="EC" id="3.1.-.-" evidence="7"/>
<dbReference type="GO" id="GO:0004222">
    <property type="term" value="F:metalloendopeptidase activity"/>
    <property type="evidence" value="ECO:0007669"/>
    <property type="project" value="InterPro"/>
</dbReference>
<dbReference type="Proteomes" id="UP000187464">
    <property type="component" value="Chromosome I"/>
</dbReference>
<feature type="binding site" evidence="7">
    <location>
        <position position="111"/>
    </location>
    <ligand>
        <name>Zn(2+)</name>
        <dbReference type="ChEBI" id="CHEBI:29105"/>
        <note>catalytic</note>
    </ligand>
</feature>
<sequence length="142" mass="16489">MAITFEAENIDFPKIKKRETANWIKSVTKSYGKQTGDISYLFCTDEKILEVNRQYLQHDFYTDIITFDYSEGNRISGDIFISLDTVLSNSIQYDTDFEEELYRVIIHGVLHLCGINDKSEAESKQMKEAEERALSLRKEKGN</sequence>
<dbReference type="NCBIfam" id="TIGR00043">
    <property type="entry name" value="rRNA maturation RNase YbeY"/>
    <property type="match status" value="1"/>
</dbReference>
<dbReference type="SUPFAM" id="SSF55486">
    <property type="entry name" value="Metalloproteases ('zincins'), catalytic domain"/>
    <property type="match status" value="1"/>
</dbReference>
<dbReference type="GO" id="GO:0006364">
    <property type="term" value="P:rRNA processing"/>
    <property type="evidence" value="ECO:0007669"/>
    <property type="project" value="UniProtKB-UniRule"/>
</dbReference>
<proteinExistence type="inferred from homology"/>
<evidence type="ECO:0000256" key="2">
    <source>
        <dbReference type="ARBA" id="ARBA00022722"/>
    </source>
</evidence>
<dbReference type="EMBL" id="LT605205">
    <property type="protein sequence ID" value="SCD18890.1"/>
    <property type="molecule type" value="Genomic_DNA"/>
</dbReference>
<dbReference type="PANTHER" id="PTHR46986:SF1">
    <property type="entry name" value="ENDORIBONUCLEASE YBEY, CHLOROPLASTIC"/>
    <property type="match status" value="1"/>
</dbReference>
<comment type="subcellular location">
    <subcellularLocation>
        <location evidence="7">Cytoplasm</location>
    </subcellularLocation>
</comment>
<reference evidence="9" key="1">
    <citation type="submission" date="2016-08" db="EMBL/GenBank/DDBJ databases">
        <authorList>
            <person name="Wibberg D."/>
        </authorList>
    </citation>
    <scope>NUCLEOTIDE SEQUENCE [LARGE SCALE GENOMIC DNA]</scope>
</reference>
<keyword evidence="7" id="KW-0698">rRNA processing</keyword>
<keyword evidence="9" id="KW-1185">Reference proteome</keyword>
<dbReference type="InterPro" id="IPR002036">
    <property type="entry name" value="YbeY"/>
</dbReference>
<evidence type="ECO:0000256" key="5">
    <source>
        <dbReference type="ARBA" id="ARBA00022801"/>
    </source>
</evidence>
<evidence type="ECO:0000313" key="9">
    <source>
        <dbReference type="Proteomes" id="UP000187464"/>
    </source>
</evidence>
<evidence type="ECO:0000256" key="3">
    <source>
        <dbReference type="ARBA" id="ARBA00022723"/>
    </source>
</evidence>
<comment type="similarity">
    <text evidence="1 7">Belongs to the endoribonuclease YbeY family.</text>
</comment>
<accession>A0A1R3SV80</accession>
<dbReference type="PANTHER" id="PTHR46986">
    <property type="entry name" value="ENDORIBONUCLEASE YBEY, CHLOROPLASTIC"/>
    <property type="match status" value="1"/>
</dbReference>
<dbReference type="AlphaFoldDB" id="A0A1R3SV80"/>
<dbReference type="RefSeq" id="WP_076928284.1">
    <property type="nucleotide sequence ID" value="NZ_DAMBAO010000006.1"/>
</dbReference>
<dbReference type="InterPro" id="IPR023091">
    <property type="entry name" value="MetalPrtase_cat_dom_sf_prd"/>
</dbReference>
<feature type="binding site" evidence="7">
    <location>
        <position position="117"/>
    </location>
    <ligand>
        <name>Zn(2+)</name>
        <dbReference type="ChEBI" id="CHEBI:29105"/>
        <note>catalytic</note>
    </ligand>
</feature>
<comment type="cofactor">
    <cofactor evidence="7">
        <name>Zn(2+)</name>
        <dbReference type="ChEBI" id="CHEBI:29105"/>
    </cofactor>
    <text evidence="7">Binds 1 zinc ion.</text>
</comment>
<dbReference type="GO" id="GO:0008270">
    <property type="term" value="F:zinc ion binding"/>
    <property type="evidence" value="ECO:0007669"/>
    <property type="project" value="UniProtKB-UniRule"/>
</dbReference>
<evidence type="ECO:0000313" key="8">
    <source>
        <dbReference type="EMBL" id="SCD18890.1"/>
    </source>
</evidence>
<evidence type="ECO:0000256" key="7">
    <source>
        <dbReference type="HAMAP-Rule" id="MF_00009"/>
    </source>
</evidence>